<evidence type="ECO:0000313" key="1">
    <source>
        <dbReference type="EMBL" id="RVD76169.1"/>
    </source>
</evidence>
<comment type="caution">
    <text evidence="1">The sequence shown here is derived from an EMBL/GenBank/DDBJ whole genome shotgun (WGS) entry which is preliminary data.</text>
</comment>
<protein>
    <submittedName>
        <fullName evidence="1">Rhs</fullName>
    </submittedName>
</protein>
<dbReference type="AlphaFoldDB" id="A0AA94JGQ0"/>
<dbReference type="EMBL" id="MKWS01000013">
    <property type="protein sequence ID" value="RVD76169.1"/>
    <property type="molecule type" value="Genomic_DNA"/>
</dbReference>
<dbReference type="InterPro" id="IPR050708">
    <property type="entry name" value="T6SS_VgrG/RHS"/>
</dbReference>
<proteinExistence type="predicted"/>
<dbReference type="PANTHER" id="PTHR32305">
    <property type="match status" value="1"/>
</dbReference>
<dbReference type="Gene3D" id="2.180.10.10">
    <property type="entry name" value="RHS repeat-associated core"/>
    <property type="match status" value="1"/>
</dbReference>
<evidence type="ECO:0000313" key="2">
    <source>
        <dbReference type="Proteomes" id="UP000288002"/>
    </source>
</evidence>
<dbReference type="InterPro" id="IPR022385">
    <property type="entry name" value="Rhs_assc_core"/>
</dbReference>
<dbReference type="Proteomes" id="UP000288002">
    <property type="component" value="Unassembled WGS sequence"/>
</dbReference>
<gene>
    <name evidence="1" type="ORF">A9HBioS_3832</name>
</gene>
<organism evidence="1 2">
    <name type="scientific">Pseudomonas koreensis</name>
    <dbReference type="NCBI Taxonomy" id="198620"/>
    <lineage>
        <taxon>Bacteria</taxon>
        <taxon>Pseudomonadati</taxon>
        <taxon>Pseudomonadota</taxon>
        <taxon>Gammaproteobacteria</taxon>
        <taxon>Pseudomonadales</taxon>
        <taxon>Pseudomonadaceae</taxon>
        <taxon>Pseudomonas</taxon>
    </lineage>
</organism>
<dbReference type="NCBIfam" id="TIGR03696">
    <property type="entry name" value="Rhs_assc_core"/>
    <property type="match status" value="1"/>
</dbReference>
<dbReference type="RefSeq" id="WP_127651078.1">
    <property type="nucleotide sequence ID" value="NZ_MKWS01000013.1"/>
</dbReference>
<name>A0AA94JGQ0_9PSED</name>
<reference evidence="1 2" key="1">
    <citation type="submission" date="2016-10" db="EMBL/GenBank/DDBJ databases">
        <title>Search of new enzymes for the oxidation of sulfur compounds.</title>
        <authorList>
            <person name="Novo A."/>
            <person name="Moreira I.S."/>
            <person name="Castro P.M."/>
        </authorList>
    </citation>
    <scope>NUCLEOTIDE SEQUENCE [LARGE SCALE GENOMIC DNA]</scope>
    <source>
        <strain evidence="1 2">A9</strain>
    </source>
</reference>
<sequence>MGIYSKTPSITVSDPRGLAILTVDYWRNDDSLPCETRTARTLRDAAGRAVKRWDARLWALHANDPQVPPSLASIYGLNDNPLRSDSNDAGMQLQLHGLGGEMLFGWDSRGTRRDAEYDELLRPVAVFEQGVGEPRRCVERLSYGREGDGDALRNQFGQLTRHDDPAGSVLFERFAITGECLASTRHFTRDPVDPDWPLALDERQLLLEPGEGAISHWRFAAMGQMLEQIDARGNRQGFELTIDGRLRAAHLQLKDQPYARPMVSEIRYNADGQVELEVAGNSVRTTLAYRPEDGRLMTRSAVSANEKLLQQLSYAYDPVGNVLSIEDQALPIRYFANQRIEPINHFIYDSLYQLSEASGWEAGAASRGPDSVGRVDPAAFANYRQTYRYDAGGNLLELTHVGAQARGRQINTALYSNRSLPWRNDVPPTEAQIAAAFDARGNLLELDQGRLVRWNRRNQLQSVSPVERDSQRNDEEIYRYDANGQRVNKVRALQTNARTVLAQTRYLPGLELRTDSGTGEILQVIIAQTGLNSVNVLHWETPPLTGRNDRFRYALTDHLGSASLELGEDARIISQETYYPFGETAWSREAEVSYRTVRYSGKERDFTGLYYYGHRYYIPWLQRWMNADPAGAVDGLNLYRMALNNPVSFMDEDGAVTRKKNVQGLWEPVLAVGAARDVPGAVAVDAGKRHEMVPFTFKSTDIRKALTPPEFSRLAINTDLFTSVTAKYSKNTSSQLVNTQGGDRFVFTMLRINYSGAAKGEFNAIKVVDIPAGDIPDQSSAVFGYWVAQGGYVDIPTHPKGTEPNYVFTPGFSGCSLTIDQLNDNTLRVRHVEGNKEDAQYNRLPAAEHGMGLSAAMEFMDYGFDSEGATVVTQLTTFAFVKYEPKTQSWDIHYQVNQGAASIGRFSTEKKLFGGSKSFANVMSNPKVRRTMSKQVATVSGRPKK</sequence>
<accession>A0AA94JGQ0</accession>
<dbReference type="PANTHER" id="PTHR32305:SF15">
    <property type="entry name" value="PROTEIN RHSA-RELATED"/>
    <property type="match status" value="1"/>
</dbReference>